<dbReference type="Proteomes" id="UP000326396">
    <property type="component" value="Linkage Group LG4"/>
</dbReference>
<keyword evidence="3" id="KW-1185">Reference proteome</keyword>
<keyword evidence="1" id="KW-0175">Coiled coil</keyword>
<protein>
    <submittedName>
        <fullName evidence="2">Uncharacterized protein</fullName>
    </submittedName>
</protein>
<feature type="coiled-coil region" evidence="1">
    <location>
        <begin position="161"/>
        <end position="220"/>
    </location>
</feature>
<dbReference type="OrthoDB" id="2289628at2759"/>
<evidence type="ECO:0000313" key="2">
    <source>
        <dbReference type="EMBL" id="KAD4180175.1"/>
    </source>
</evidence>
<name>A0A5N6N371_9ASTR</name>
<organism evidence="2 3">
    <name type="scientific">Mikania micrantha</name>
    <name type="common">bitter vine</name>
    <dbReference type="NCBI Taxonomy" id="192012"/>
    <lineage>
        <taxon>Eukaryota</taxon>
        <taxon>Viridiplantae</taxon>
        <taxon>Streptophyta</taxon>
        <taxon>Embryophyta</taxon>
        <taxon>Tracheophyta</taxon>
        <taxon>Spermatophyta</taxon>
        <taxon>Magnoliopsida</taxon>
        <taxon>eudicotyledons</taxon>
        <taxon>Gunneridae</taxon>
        <taxon>Pentapetalae</taxon>
        <taxon>asterids</taxon>
        <taxon>campanulids</taxon>
        <taxon>Asterales</taxon>
        <taxon>Asteraceae</taxon>
        <taxon>Asteroideae</taxon>
        <taxon>Heliantheae alliance</taxon>
        <taxon>Eupatorieae</taxon>
        <taxon>Mikania</taxon>
    </lineage>
</organism>
<dbReference type="PANTHER" id="PTHR48190">
    <property type="entry name" value="PROGRAMMED CELL DEATH PROTEIN 7"/>
    <property type="match status" value="1"/>
</dbReference>
<dbReference type="InterPro" id="IPR052831">
    <property type="entry name" value="Apoptosis_promoter"/>
</dbReference>
<sequence>MIRPTIPPPIAPASWFPPSPPVTSSFWNAVNVQGSLKELKNTLDLAEAMEKELEMLISMKDARQHFEGTDDKANETANGRFSMFLEQNGRSLDTQEKISLKAAIGLILKLKNELEPFRVITDDSTPWEEKSAAVRLSNKMQKHKRNKLWRKRKRQRIGETLAKEHEQFDQVDQEADEWRAREIAKEIAKRKVEKMKEIAKQKANEERRRLESELEFLLIVEKLQELRSIRIQKLTKQGHFLPDEDNKFLERIRAAVEEEERQAKAAADTGAAKGAIATAEESRNVTGANALSSEYQSNVKDEDTLNQEKVTETEEKGSLMAANNMESAKQRSKVAASNRGYDYSASLPLEFYHYYHGSNTDMGTLIEVRRTWDAYLRPGGRQEHYFPVAIIPPDDPTSLEDDAIITLGGVGGRGGYDRQVWNYKTVERCGYLSGIAEILKLPLHDLKMMREI</sequence>
<reference evidence="2 3" key="1">
    <citation type="submission" date="2019-05" db="EMBL/GenBank/DDBJ databases">
        <title>Mikania micrantha, genome provides insights into the molecular mechanism of rapid growth.</title>
        <authorList>
            <person name="Liu B."/>
        </authorList>
    </citation>
    <scope>NUCLEOTIDE SEQUENCE [LARGE SCALE GENOMIC DNA]</scope>
    <source>
        <strain evidence="2">NLD-2019</strain>
        <tissue evidence="2">Leaf</tissue>
    </source>
</reference>
<proteinExistence type="predicted"/>
<dbReference type="AlphaFoldDB" id="A0A5N6N371"/>
<comment type="caution">
    <text evidence="2">The sequence shown here is derived from an EMBL/GenBank/DDBJ whole genome shotgun (WGS) entry which is preliminary data.</text>
</comment>
<feature type="coiled-coil region" evidence="1">
    <location>
        <begin position="29"/>
        <end position="59"/>
    </location>
</feature>
<dbReference type="EMBL" id="SZYD01000014">
    <property type="protein sequence ID" value="KAD4180175.1"/>
    <property type="molecule type" value="Genomic_DNA"/>
</dbReference>
<evidence type="ECO:0000313" key="3">
    <source>
        <dbReference type="Proteomes" id="UP000326396"/>
    </source>
</evidence>
<evidence type="ECO:0000256" key="1">
    <source>
        <dbReference type="SAM" id="Coils"/>
    </source>
</evidence>
<gene>
    <name evidence="2" type="ORF">E3N88_28766</name>
</gene>
<dbReference type="PANTHER" id="PTHR48190:SF2">
    <property type="entry name" value="PROGRAMMED CELL DEATH PROTEIN 7"/>
    <property type="match status" value="1"/>
</dbReference>
<dbReference type="GO" id="GO:0005689">
    <property type="term" value="C:U12-type spliceosomal complex"/>
    <property type="evidence" value="ECO:0007669"/>
    <property type="project" value="TreeGrafter"/>
</dbReference>
<accession>A0A5N6N371</accession>